<dbReference type="EC" id="2.1.1.-" evidence="2"/>
<dbReference type="InterPro" id="IPR013216">
    <property type="entry name" value="Methyltransf_11"/>
</dbReference>
<evidence type="ECO:0000259" key="1">
    <source>
        <dbReference type="Pfam" id="PF08241"/>
    </source>
</evidence>
<evidence type="ECO:0000313" key="2">
    <source>
        <dbReference type="EMBL" id="MFC0677031.1"/>
    </source>
</evidence>
<dbReference type="RefSeq" id="WP_386665022.1">
    <property type="nucleotide sequence ID" value="NZ_JBHLTG010000001.1"/>
</dbReference>
<proteinExistence type="predicted"/>
<name>A0ABV6RJ63_9GAMM</name>
<dbReference type="EMBL" id="JBHLTG010000001">
    <property type="protein sequence ID" value="MFC0677031.1"/>
    <property type="molecule type" value="Genomic_DNA"/>
</dbReference>
<dbReference type="Proteomes" id="UP001589896">
    <property type="component" value="Unassembled WGS sequence"/>
</dbReference>
<dbReference type="PANTHER" id="PTHR42912">
    <property type="entry name" value="METHYLTRANSFERASE"/>
    <property type="match status" value="1"/>
</dbReference>
<comment type="caution">
    <text evidence="2">The sequence shown here is derived from an EMBL/GenBank/DDBJ whole genome shotgun (WGS) entry which is preliminary data.</text>
</comment>
<dbReference type="InterPro" id="IPR029063">
    <property type="entry name" value="SAM-dependent_MTases_sf"/>
</dbReference>
<dbReference type="InterPro" id="IPR050508">
    <property type="entry name" value="Methyltransf_Superfamily"/>
</dbReference>
<reference evidence="2 3" key="1">
    <citation type="submission" date="2024-09" db="EMBL/GenBank/DDBJ databases">
        <authorList>
            <person name="Sun Q."/>
            <person name="Mori K."/>
        </authorList>
    </citation>
    <scope>NUCLEOTIDE SEQUENCE [LARGE SCALE GENOMIC DNA]</scope>
    <source>
        <strain evidence="2 3">KCTC 23076</strain>
    </source>
</reference>
<dbReference type="PANTHER" id="PTHR42912:SF80">
    <property type="entry name" value="METHYLTRANSFERASE DOMAIN-CONTAINING PROTEIN"/>
    <property type="match status" value="1"/>
</dbReference>
<feature type="domain" description="Methyltransferase type 11" evidence="1">
    <location>
        <begin position="26"/>
        <end position="111"/>
    </location>
</feature>
<evidence type="ECO:0000313" key="3">
    <source>
        <dbReference type="Proteomes" id="UP001589896"/>
    </source>
</evidence>
<dbReference type="Pfam" id="PF08241">
    <property type="entry name" value="Methyltransf_11"/>
    <property type="match status" value="1"/>
</dbReference>
<keyword evidence="2" id="KW-0808">Transferase</keyword>
<dbReference type="CDD" id="cd02440">
    <property type="entry name" value="AdoMet_MTases"/>
    <property type="match status" value="1"/>
</dbReference>
<organism evidence="2 3">
    <name type="scientific">Lysobacter korlensis</name>
    <dbReference type="NCBI Taxonomy" id="553636"/>
    <lineage>
        <taxon>Bacteria</taxon>
        <taxon>Pseudomonadati</taxon>
        <taxon>Pseudomonadota</taxon>
        <taxon>Gammaproteobacteria</taxon>
        <taxon>Lysobacterales</taxon>
        <taxon>Lysobacteraceae</taxon>
        <taxon>Lysobacter</taxon>
    </lineage>
</organism>
<accession>A0ABV6RJ63</accession>
<keyword evidence="2" id="KW-0489">Methyltransferase</keyword>
<protein>
    <submittedName>
        <fullName evidence="2">Class I SAM-dependent methyltransferase</fullName>
        <ecNumber evidence="2">2.1.1.-</ecNumber>
    </submittedName>
</protein>
<keyword evidence="3" id="KW-1185">Reference proteome</keyword>
<dbReference type="Gene3D" id="3.40.50.150">
    <property type="entry name" value="Vaccinia Virus protein VP39"/>
    <property type="match status" value="1"/>
</dbReference>
<sequence length="196" mass="21860">MLLAALPSPATARVYGTEQASPFFVALRRRVGTLVGSEYRPGWRRRLRLSAWLLRQGVRAWIRDEDLTALRLPDASLDAVISLDVLEHVPDFRAALRECARVLRPGGVLVLTVPFYEDRVENEQIARLNADGSIEHAGEPEFHGDPISGGVVCFHHFGWALLDDMRAAGLREVQACRVQGVDVALPQGVWVIRAYR</sequence>
<dbReference type="GO" id="GO:0008168">
    <property type="term" value="F:methyltransferase activity"/>
    <property type="evidence" value="ECO:0007669"/>
    <property type="project" value="UniProtKB-KW"/>
</dbReference>
<dbReference type="SUPFAM" id="SSF53335">
    <property type="entry name" value="S-adenosyl-L-methionine-dependent methyltransferases"/>
    <property type="match status" value="1"/>
</dbReference>
<dbReference type="GO" id="GO:0032259">
    <property type="term" value="P:methylation"/>
    <property type="evidence" value="ECO:0007669"/>
    <property type="project" value="UniProtKB-KW"/>
</dbReference>
<gene>
    <name evidence="2" type="ORF">ACFFGH_04075</name>
</gene>